<dbReference type="SUPFAM" id="SSF56935">
    <property type="entry name" value="Porins"/>
    <property type="match status" value="1"/>
</dbReference>
<keyword evidence="4" id="KW-0812">Transmembrane</keyword>
<keyword evidence="3" id="KW-1134">Transmembrane beta strand</keyword>
<evidence type="ECO:0000256" key="1">
    <source>
        <dbReference type="ARBA" id="ARBA00004571"/>
    </source>
</evidence>
<evidence type="ECO:0000256" key="6">
    <source>
        <dbReference type="ARBA" id="ARBA00023136"/>
    </source>
</evidence>
<feature type="signal peptide" evidence="8">
    <location>
        <begin position="1"/>
        <end position="19"/>
    </location>
</feature>
<keyword evidence="10" id="KW-1185">Reference proteome</keyword>
<comment type="similarity">
    <text evidence="2">Belongs to the OmpP1/FadL family.</text>
</comment>
<comment type="caution">
    <text evidence="9">The sequence shown here is derived from an EMBL/GenBank/DDBJ whole genome shotgun (WGS) entry which is preliminary data.</text>
</comment>
<dbReference type="GO" id="GO:0009279">
    <property type="term" value="C:cell outer membrane"/>
    <property type="evidence" value="ECO:0007669"/>
    <property type="project" value="UniProtKB-SubCell"/>
</dbReference>
<dbReference type="GO" id="GO:0015483">
    <property type="term" value="F:long-chain fatty acid transporting porin activity"/>
    <property type="evidence" value="ECO:0007669"/>
    <property type="project" value="TreeGrafter"/>
</dbReference>
<dbReference type="RefSeq" id="WP_130965388.1">
    <property type="nucleotide sequence ID" value="NZ_SIRT01000016.1"/>
</dbReference>
<dbReference type="AlphaFoldDB" id="A0A4Q9FAH2"/>
<dbReference type="Proteomes" id="UP000291142">
    <property type="component" value="Unassembled WGS sequence"/>
</dbReference>
<dbReference type="Pfam" id="PF03349">
    <property type="entry name" value="Toluene_X"/>
    <property type="match status" value="1"/>
</dbReference>
<dbReference type="PANTHER" id="PTHR35093">
    <property type="entry name" value="OUTER MEMBRANE PROTEIN NMB0088-RELATED"/>
    <property type="match status" value="1"/>
</dbReference>
<feature type="chain" id="PRO_5020825439" evidence="8">
    <location>
        <begin position="20"/>
        <end position="533"/>
    </location>
</feature>
<dbReference type="InterPro" id="IPR005017">
    <property type="entry name" value="OMPP1/FadL/TodX"/>
</dbReference>
<dbReference type="Gene3D" id="2.40.160.60">
    <property type="entry name" value="Outer membrane protein transport protein (OMPP1/FadL/TodX)"/>
    <property type="match status" value="2"/>
</dbReference>
<evidence type="ECO:0000256" key="5">
    <source>
        <dbReference type="ARBA" id="ARBA00022729"/>
    </source>
</evidence>
<reference evidence="9 10" key="1">
    <citation type="submission" date="2019-02" db="EMBL/GenBank/DDBJ databases">
        <title>Hyunsoonleella sp., isolated from marine sediment.</title>
        <authorList>
            <person name="Liu B.-T."/>
        </authorList>
    </citation>
    <scope>NUCLEOTIDE SEQUENCE [LARGE SCALE GENOMIC DNA]</scope>
    <source>
        <strain evidence="9 10">T58</strain>
    </source>
</reference>
<organism evidence="9 10">
    <name type="scientific">Hyunsoonleella flava</name>
    <dbReference type="NCBI Taxonomy" id="2527939"/>
    <lineage>
        <taxon>Bacteria</taxon>
        <taxon>Pseudomonadati</taxon>
        <taxon>Bacteroidota</taxon>
        <taxon>Flavobacteriia</taxon>
        <taxon>Flavobacteriales</taxon>
        <taxon>Flavobacteriaceae</taxon>
    </lineage>
</organism>
<evidence type="ECO:0000256" key="4">
    <source>
        <dbReference type="ARBA" id="ARBA00022692"/>
    </source>
</evidence>
<gene>
    <name evidence="9" type="ORF">EYD45_15030</name>
</gene>
<comment type="subcellular location">
    <subcellularLocation>
        <location evidence="1">Cell outer membrane</location>
        <topology evidence="1">Multi-pass membrane protein</topology>
    </subcellularLocation>
</comment>
<keyword evidence="6" id="KW-0472">Membrane</keyword>
<sequence length="533" mass="59100">MKKLQLFCIALLSASTIYAQDISDALRYSQDNIQGTARFRALSGAFGALGGDMSAVNINPAGSAVFSQSHASFSLGNSEMNNDTQYFNGTGSVNDSNFDLAQAGASFVFRSTSNSPWKKFTVGVAYDRTNNFDDSWFAVGTNTNSNNFNNTIGSYFFDFTEGTQRSVFTPTGQELVDYFDIRDQTALNDPELYFDQNPGLYYELGYQFLGDLEGFQAQQAFLGYQSFILDPENPDADDNTNYLLNVAEGNFNHDYTYTSTGYNGKIAVNIGAQYGDDLFLGANFNSHFIDYDRSTLLFENNNNTGSTITSVEFENNLSTRGSGFSFQLGGILKLSNEFRIGLTYDSPTWYTIEEETSQFLDTSELASTDLPSINPQTTNIYPSYRLQTPSKITGSAAYVFGKQGLISFDYSSKNYGATKFRPDNDFTGLNADVSDILTTAATYRLGGEYKHKQFSFRGGYRFEESPYVNGVTVGDLTGFSLGFGYNFGNTKLDLTYDQWKRTDETSLYNIGLIDTATIDRQNSNITLTLGFNI</sequence>
<evidence type="ECO:0000256" key="7">
    <source>
        <dbReference type="ARBA" id="ARBA00023237"/>
    </source>
</evidence>
<keyword evidence="7" id="KW-0998">Cell outer membrane</keyword>
<accession>A0A4Q9FAH2</accession>
<dbReference type="EMBL" id="SIRT01000016">
    <property type="protein sequence ID" value="TBM99729.1"/>
    <property type="molecule type" value="Genomic_DNA"/>
</dbReference>
<name>A0A4Q9FAH2_9FLAO</name>
<protein>
    <submittedName>
        <fullName evidence="9">Transporter</fullName>
    </submittedName>
</protein>
<dbReference type="OrthoDB" id="9765571at2"/>
<evidence type="ECO:0000313" key="10">
    <source>
        <dbReference type="Proteomes" id="UP000291142"/>
    </source>
</evidence>
<evidence type="ECO:0000256" key="2">
    <source>
        <dbReference type="ARBA" id="ARBA00008163"/>
    </source>
</evidence>
<evidence type="ECO:0000256" key="3">
    <source>
        <dbReference type="ARBA" id="ARBA00022452"/>
    </source>
</evidence>
<evidence type="ECO:0000313" key="9">
    <source>
        <dbReference type="EMBL" id="TBM99729.1"/>
    </source>
</evidence>
<proteinExistence type="inferred from homology"/>
<keyword evidence="5 8" id="KW-0732">Signal</keyword>
<dbReference type="PANTHER" id="PTHR35093:SF8">
    <property type="entry name" value="OUTER MEMBRANE PROTEIN NMB0088-RELATED"/>
    <property type="match status" value="1"/>
</dbReference>
<evidence type="ECO:0000256" key="8">
    <source>
        <dbReference type="SAM" id="SignalP"/>
    </source>
</evidence>